<dbReference type="Proteomes" id="UP001500936">
    <property type="component" value="Unassembled WGS sequence"/>
</dbReference>
<keyword evidence="1" id="KW-0597">Phosphoprotein</keyword>
<protein>
    <submittedName>
        <fullName evidence="3">Response regulator</fullName>
    </submittedName>
</protein>
<accession>A0ABP8JXT3</accession>
<dbReference type="PANTHER" id="PTHR44520">
    <property type="entry name" value="RESPONSE REGULATOR RCP1-RELATED"/>
    <property type="match status" value="1"/>
</dbReference>
<dbReference type="InterPro" id="IPR052893">
    <property type="entry name" value="TCS_response_regulator"/>
</dbReference>
<gene>
    <name evidence="3" type="ORF">GCM10023187_07360</name>
</gene>
<name>A0ABP8JXT3_9BACT</name>
<evidence type="ECO:0000256" key="1">
    <source>
        <dbReference type="PROSITE-ProRule" id="PRU00169"/>
    </source>
</evidence>
<keyword evidence="4" id="KW-1185">Reference proteome</keyword>
<dbReference type="InterPro" id="IPR011006">
    <property type="entry name" value="CheY-like_superfamily"/>
</dbReference>
<feature type="domain" description="Response regulatory" evidence="2">
    <location>
        <begin position="7"/>
        <end position="127"/>
    </location>
</feature>
<dbReference type="SUPFAM" id="SSF52172">
    <property type="entry name" value="CheY-like"/>
    <property type="match status" value="1"/>
</dbReference>
<sequence>MENKNPLVMVADDDEDDRFFLQLAFRESFPGCRVEFASDGVEFLDTLSRKAARPNLVLLDINMPRMDGWEVLKTMRGNIAYQDIPIVIYSTSDDEMDKSTARHLRADMYITKPSAIDELNELVMRFRREWLEARPIAP</sequence>
<evidence type="ECO:0000313" key="4">
    <source>
        <dbReference type="Proteomes" id="UP001500936"/>
    </source>
</evidence>
<comment type="caution">
    <text evidence="3">The sequence shown here is derived from an EMBL/GenBank/DDBJ whole genome shotgun (WGS) entry which is preliminary data.</text>
</comment>
<dbReference type="EMBL" id="BAABHB010000001">
    <property type="protein sequence ID" value="GAA4397655.1"/>
    <property type="molecule type" value="Genomic_DNA"/>
</dbReference>
<dbReference type="PROSITE" id="PS50110">
    <property type="entry name" value="RESPONSE_REGULATORY"/>
    <property type="match status" value="1"/>
</dbReference>
<dbReference type="PANTHER" id="PTHR44520:SF2">
    <property type="entry name" value="RESPONSE REGULATOR RCP1"/>
    <property type="match status" value="1"/>
</dbReference>
<dbReference type="Gene3D" id="3.40.50.2300">
    <property type="match status" value="1"/>
</dbReference>
<dbReference type="RefSeq" id="WP_345264070.1">
    <property type="nucleotide sequence ID" value="NZ_BAABHB010000001.1"/>
</dbReference>
<dbReference type="Pfam" id="PF00072">
    <property type="entry name" value="Response_reg"/>
    <property type="match status" value="1"/>
</dbReference>
<organism evidence="3 4">
    <name type="scientific">Nibrella viscosa</name>
    <dbReference type="NCBI Taxonomy" id="1084524"/>
    <lineage>
        <taxon>Bacteria</taxon>
        <taxon>Pseudomonadati</taxon>
        <taxon>Bacteroidota</taxon>
        <taxon>Cytophagia</taxon>
        <taxon>Cytophagales</taxon>
        <taxon>Spirosomataceae</taxon>
        <taxon>Nibrella</taxon>
    </lineage>
</organism>
<reference evidence="4" key="1">
    <citation type="journal article" date="2019" name="Int. J. Syst. Evol. Microbiol.">
        <title>The Global Catalogue of Microorganisms (GCM) 10K type strain sequencing project: providing services to taxonomists for standard genome sequencing and annotation.</title>
        <authorList>
            <consortium name="The Broad Institute Genomics Platform"/>
            <consortium name="The Broad Institute Genome Sequencing Center for Infectious Disease"/>
            <person name="Wu L."/>
            <person name="Ma J."/>
        </authorList>
    </citation>
    <scope>NUCLEOTIDE SEQUENCE [LARGE SCALE GENOMIC DNA]</scope>
    <source>
        <strain evidence="4">JCM 17925</strain>
    </source>
</reference>
<evidence type="ECO:0000259" key="2">
    <source>
        <dbReference type="PROSITE" id="PS50110"/>
    </source>
</evidence>
<dbReference type="CDD" id="cd17557">
    <property type="entry name" value="REC_Rcp-like"/>
    <property type="match status" value="1"/>
</dbReference>
<dbReference type="InterPro" id="IPR001789">
    <property type="entry name" value="Sig_transdc_resp-reg_receiver"/>
</dbReference>
<feature type="modified residue" description="4-aspartylphosphate" evidence="1">
    <location>
        <position position="60"/>
    </location>
</feature>
<proteinExistence type="predicted"/>
<dbReference type="SMART" id="SM00448">
    <property type="entry name" value="REC"/>
    <property type="match status" value="1"/>
</dbReference>
<evidence type="ECO:0000313" key="3">
    <source>
        <dbReference type="EMBL" id="GAA4397655.1"/>
    </source>
</evidence>